<dbReference type="PROSITE" id="PS50222">
    <property type="entry name" value="EF_HAND_2"/>
    <property type="match status" value="1"/>
</dbReference>
<feature type="non-terminal residue" evidence="3">
    <location>
        <position position="1"/>
    </location>
</feature>
<dbReference type="AlphaFoldDB" id="A0A7J6PSM7"/>
<organism evidence="3 4">
    <name type="scientific">Perkinsus olseni</name>
    <name type="common">Perkinsus atlanticus</name>
    <dbReference type="NCBI Taxonomy" id="32597"/>
    <lineage>
        <taxon>Eukaryota</taxon>
        <taxon>Sar</taxon>
        <taxon>Alveolata</taxon>
        <taxon>Perkinsozoa</taxon>
        <taxon>Perkinsea</taxon>
        <taxon>Perkinsida</taxon>
        <taxon>Perkinsidae</taxon>
        <taxon>Perkinsus</taxon>
    </lineage>
</organism>
<dbReference type="SUPFAM" id="SSF47473">
    <property type="entry name" value="EF-hand"/>
    <property type="match status" value="1"/>
</dbReference>
<comment type="caution">
    <text evidence="3">The sequence shown here is derived from an EMBL/GenBank/DDBJ whole genome shotgun (WGS) entry which is preliminary data.</text>
</comment>
<accession>A0A7J6PSM7</accession>
<evidence type="ECO:0000313" key="3">
    <source>
        <dbReference type="EMBL" id="KAF4699075.1"/>
    </source>
</evidence>
<dbReference type="InterPro" id="IPR011992">
    <property type="entry name" value="EF-hand-dom_pair"/>
</dbReference>
<feature type="region of interest" description="Disordered" evidence="1">
    <location>
        <begin position="309"/>
        <end position="349"/>
    </location>
</feature>
<dbReference type="Gene3D" id="1.10.238.10">
    <property type="entry name" value="EF-hand"/>
    <property type="match status" value="1"/>
</dbReference>
<dbReference type="Proteomes" id="UP000574390">
    <property type="component" value="Unassembled WGS sequence"/>
</dbReference>
<name>A0A7J6PSM7_PEROL</name>
<feature type="non-terminal residue" evidence="3">
    <location>
        <position position="604"/>
    </location>
</feature>
<protein>
    <recommendedName>
        <fullName evidence="2">EF-hand domain-containing protein</fullName>
    </recommendedName>
</protein>
<dbReference type="InterPro" id="IPR025663">
    <property type="entry name" value="AKAP_28"/>
</dbReference>
<evidence type="ECO:0000256" key="1">
    <source>
        <dbReference type="SAM" id="MobiDB-lite"/>
    </source>
</evidence>
<dbReference type="InterPro" id="IPR002048">
    <property type="entry name" value="EF_hand_dom"/>
</dbReference>
<reference evidence="3 4" key="1">
    <citation type="submission" date="2020-04" db="EMBL/GenBank/DDBJ databases">
        <title>Perkinsus olseni comparative genomics.</title>
        <authorList>
            <person name="Bogema D.R."/>
        </authorList>
    </citation>
    <scope>NUCLEOTIDE SEQUENCE [LARGE SCALE GENOMIC DNA]</scope>
    <source>
        <strain evidence="3">ATCC PRA-205</strain>
    </source>
</reference>
<dbReference type="GO" id="GO:0005509">
    <property type="term" value="F:calcium ion binding"/>
    <property type="evidence" value="ECO:0007669"/>
    <property type="project" value="InterPro"/>
</dbReference>
<feature type="compositionally biased region" description="Polar residues" evidence="1">
    <location>
        <begin position="333"/>
        <end position="348"/>
    </location>
</feature>
<feature type="compositionally biased region" description="Acidic residues" evidence="1">
    <location>
        <begin position="317"/>
        <end position="332"/>
    </location>
</feature>
<dbReference type="Pfam" id="PF14469">
    <property type="entry name" value="AKAP28"/>
    <property type="match status" value="1"/>
</dbReference>
<dbReference type="EMBL" id="JABANM010034785">
    <property type="protein sequence ID" value="KAF4699075.1"/>
    <property type="molecule type" value="Genomic_DNA"/>
</dbReference>
<evidence type="ECO:0000259" key="2">
    <source>
        <dbReference type="PROSITE" id="PS50222"/>
    </source>
</evidence>
<proteinExistence type="predicted"/>
<evidence type="ECO:0000313" key="4">
    <source>
        <dbReference type="Proteomes" id="UP000574390"/>
    </source>
</evidence>
<sequence length="604" mass="66847">YGHPLAVPEAWRRVMPQLSRPRHATDGSIAAQGDQSAVAEGPMEVWMQSGQAQVDGVEDLGPEGGREHLLVSPLKLAGTRGEKSINPMLAFELMDAVDKEAKASGVMDAMGDRLSVERIVQDSLPLDVVGGKDLLGREQEMIRDVDKGVALGFGEVRGVPSRQRSLYRPFVVHSSLVMVESSPSESARVAVEEEVARWGTADRYMHHIAHLGTRLEGGAKQELFRVKFSTPTNSKPIPLVVVDVYFYAVKGEEDEVVGLYYHFELDDLVLSRDHPTPVNNLQRIDKTMHAKTLTRSLLDTRTEFELTRVSKDGSAVPDEEPLVEEKEDDTDATSESSLGGNSSNTSWAVNIDASGEGTMSSATLLGSRTDCSIMSRYPDSPKRRATGNLQELFRHMFEAVDEDGIGQLTHREVADILEATLGRMQRLKRWDVKNLLAAAEEGEDGQVSYKHLVDNATTLVSDIRKRRKAIAEREGAPTDTFEEDGPEFDEDGQLVVGKFRQMLEAVEQCFGSEIENTARHLLEICDARADAFADKEEGSEKEEKAAEDKQSALKLHRGEFGGLLRSTEGRDRISPQEAVLLMQMIDEDEFGMMDLSAMRKHPTK</sequence>
<gene>
    <name evidence="3" type="ORF">FOZ62_029351</name>
</gene>
<feature type="domain" description="EF-hand" evidence="2">
    <location>
        <begin position="388"/>
        <end position="423"/>
    </location>
</feature>